<keyword evidence="3" id="KW-1133">Transmembrane helix</keyword>
<evidence type="ECO:0000259" key="4">
    <source>
        <dbReference type="PROSITE" id="PS50835"/>
    </source>
</evidence>
<evidence type="ECO:0000256" key="3">
    <source>
        <dbReference type="SAM" id="Phobius"/>
    </source>
</evidence>
<dbReference type="InterPro" id="IPR007110">
    <property type="entry name" value="Ig-like_dom"/>
</dbReference>
<dbReference type="InterPro" id="IPR050208">
    <property type="entry name" value="MHC_class-I_related"/>
</dbReference>
<keyword evidence="1" id="KW-0325">Glycoprotein</keyword>
<evidence type="ECO:0000313" key="5">
    <source>
        <dbReference type="Proteomes" id="UP000504632"/>
    </source>
</evidence>
<organism evidence="5 6">
    <name type="scientific">Chanos chanos</name>
    <name type="common">Milkfish</name>
    <name type="synonym">Mugil chanos</name>
    <dbReference type="NCBI Taxonomy" id="29144"/>
    <lineage>
        <taxon>Eukaryota</taxon>
        <taxon>Metazoa</taxon>
        <taxon>Chordata</taxon>
        <taxon>Craniata</taxon>
        <taxon>Vertebrata</taxon>
        <taxon>Euteleostomi</taxon>
        <taxon>Actinopterygii</taxon>
        <taxon>Neopterygii</taxon>
        <taxon>Teleostei</taxon>
        <taxon>Ostariophysi</taxon>
        <taxon>Gonorynchiformes</taxon>
        <taxon>Chanidae</taxon>
        <taxon>Chanos</taxon>
    </lineage>
</organism>
<sequence length="149" mass="16849">MVQVLSRKDQALCMATGYFPKGAILSWVREDNQELVPEHRLLREEEVPNGDGTFQIRLTLLLSPSEGHSYYFCRIQHSSMDEPKIKRLSLEASRIVGLKIGLPIGLSVALIIAMAIVLRRKCQTRQFSRPDMPPDSTEQSQGQLLSTRL</sequence>
<feature type="domain" description="Ig-like" evidence="4">
    <location>
        <begin position="1"/>
        <end position="89"/>
    </location>
</feature>
<gene>
    <name evidence="6" type="primary">LOC115821851</name>
</gene>
<dbReference type="Pfam" id="PF07654">
    <property type="entry name" value="C1-set"/>
    <property type="match status" value="1"/>
</dbReference>
<feature type="region of interest" description="Disordered" evidence="2">
    <location>
        <begin position="127"/>
        <end position="149"/>
    </location>
</feature>
<dbReference type="Gene3D" id="2.60.40.10">
    <property type="entry name" value="Immunoglobulins"/>
    <property type="match status" value="1"/>
</dbReference>
<protein>
    <submittedName>
        <fullName evidence="6">HLA class I histocompatibility antigen, alpha chain G-like</fullName>
    </submittedName>
</protein>
<keyword evidence="5" id="KW-1185">Reference proteome</keyword>
<dbReference type="SUPFAM" id="SSF48726">
    <property type="entry name" value="Immunoglobulin"/>
    <property type="match status" value="1"/>
</dbReference>
<dbReference type="InParanoid" id="A0A6J2WC87"/>
<dbReference type="InterPro" id="IPR003597">
    <property type="entry name" value="Ig_C1-set"/>
</dbReference>
<dbReference type="Proteomes" id="UP000504632">
    <property type="component" value="Chromosome 9"/>
</dbReference>
<dbReference type="SMR" id="A0A6J2WC87"/>
<feature type="compositionally biased region" description="Polar residues" evidence="2">
    <location>
        <begin position="136"/>
        <end position="149"/>
    </location>
</feature>
<accession>A0A6J2WC87</accession>
<dbReference type="GeneID" id="115821851"/>
<dbReference type="SMART" id="SM00407">
    <property type="entry name" value="IGc1"/>
    <property type="match status" value="1"/>
</dbReference>
<dbReference type="OrthoDB" id="8936120at2759"/>
<evidence type="ECO:0000313" key="6">
    <source>
        <dbReference type="RefSeq" id="XP_030641497.1"/>
    </source>
</evidence>
<reference evidence="6" key="1">
    <citation type="submission" date="2025-08" db="UniProtKB">
        <authorList>
            <consortium name="RefSeq"/>
        </authorList>
    </citation>
    <scope>IDENTIFICATION</scope>
</reference>
<evidence type="ECO:0000256" key="2">
    <source>
        <dbReference type="SAM" id="MobiDB-lite"/>
    </source>
</evidence>
<dbReference type="PROSITE" id="PS50835">
    <property type="entry name" value="IG_LIKE"/>
    <property type="match status" value="1"/>
</dbReference>
<keyword evidence="3" id="KW-0472">Membrane</keyword>
<name>A0A6J2WC87_CHACN</name>
<dbReference type="AlphaFoldDB" id="A0A6J2WC87"/>
<dbReference type="PANTHER" id="PTHR16675">
    <property type="entry name" value="MHC CLASS I-RELATED"/>
    <property type="match status" value="1"/>
</dbReference>
<dbReference type="InterPro" id="IPR036179">
    <property type="entry name" value="Ig-like_dom_sf"/>
</dbReference>
<evidence type="ECO:0000256" key="1">
    <source>
        <dbReference type="ARBA" id="ARBA00023180"/>
    </source>
</evidence>
<feature type="transmembrane region" description="Helical" evidence="3">
    <location>
        <begin position="96"/>
        <end position="118"/>
    </location>
</feature>
<proteinExistence type="predicted"/>
<dbReference type="RefSeq" id="XP_030641497.1">
    <property type="nucleotide sequence ID" value="XM_030785637.1"/>
</dbReference>
<dbReference type="InterPro" id="IPR013783">
    <property type="entry name" value="Ig-like_fold"/>
</dbReference>
<keyword evidence="3" id="KW-0812">Transmembrane</keyword>
<dbReference type="PANTHER" id="PTHR16675:SF235">
    <property type="entry name" value="SHKT DOMAIN-CONTAINING PROTEIN"/>
    <property type="match status" value="1"/>
</dbReference>